<dbReference type="InterPro" id="IPR011611">
    <property type="entry name" value="PfkB_dom"/>
</dbReference>
<sequence>MEKRLIVGIGEALWDILPEGAKLGGAPSNFAFHTHQFGFDAMAISALGNDVLGDQTRKELDAAELKYEMPIVPYPTGTVQVELDDEGVPTYNIKENVAWDNIPFTPEIEAAAKRACAVCFGTLAQRNDVSRATIQQFLSTTSKECLKIFDINLRQTFYTKEIIKESLQACDVLKINDEELITIGRLFGYPGLDIEDKCWLILGKYNLKMLILTCGVNGSYVFAPAAKSFVETPTVDVVDTVGAGDSFTAAFTAAILSGETIEKAHQFAVEVSAYVCTQNGATPTLPKQFTEKLVQK</sequence>
<dbReference type="Proteomes" id="UP000190065">
    <property type="component" value="Unassembled WGS sequence"/>
</dbReference>
<dbReference type="InterPro" id="IPR002173">
    <property type="entry name" value="Carboh/pur_kinase_PfkB_CS"/>
</dbReference>
<evidence type="ECO:0000313" key="5">
    <source>
        <dbReference type="EMBL" id="SJZ56773.1"/>
    </source>
</evidence>
<dbReference type="PROSITE" id="PS00583">
    <property type="entry name" value="PFKB_KINASES_1"/>
    <property type="match status" value="1"/>
</dbReference>
<dbReference type="InterPro" id="IPR029056">
    <property type="entry name" value="Ribokinase-like"/>
</dbReference>
<dbReference type="GO" id="GO:0016301">
    <property type="term" value="F:kinase activity"/>
    <property type="evidence" value="ECO:0007669"/>
    <property type="project" value="UniProtKB-KW"/>
</dbReference>
<organism evidence="5 6">
    <name type="scientific">Segatella oulorum</name>
    <dbReference type="NCBI Taxonomy" id="28136"/>
    <lineage>
        <taxon>Bacteria</taxon>
        <taxon>Pseudomonadati</taxon>
        <taxon>Bacteroidota</taxon>
        <taxon>Bacteroidia</taxon>
        <taxon>Bacteroidales</taxon>
        <taxon>Prevotellaceae</taxon>
        <taxon>Segatella</taxon>
    </lineage>
</organism>
<keyword evidence="2" id="KW-0808">Transferase</keyword>
<evidence type="ECO:0000313" key="6">
    <source>
        <dbReference type="Proteomes" id="UP000190065"/>
    </source>
</evidence>
<dbReference type="STRING" id="28136.SAMN02745202_00485"/>
<dbReference type="InterPro" id="IPR050306">
    <property type="entry name" value="PfkB_Carbo_kinase"/>
</dbReference>
<feature type="domain" description="Carbohydrate kinase PfkB" evidence="4">
    <location>
        <begin position="23"/>
        <end position="287"/>
    </location>
</feature>
<evidence type="ECO:0000259" key="4">
    <source>
        <dbReference type="Pfam" id="PF00294"/>
    </source>
</evidence>
<keyword evidence="3 5" id="KW-0418">Kinase</keyword>
<dbReference type="RefSeq" id="WP_025069920.1">
    <property type="nucleotide sequence ID" value="NZ_FUXK01000004.1"/>
</dbReference>
<dbReference type="AlphaFoldDB" id="A0A1T4LQ16"/>
<comment type="similarity">
    <text evidence="1">Belongs to the carbohydrate kinase PfkB family.</text>
</comment>
<dbReference type="PROSITE" id="PS00584">
    <property type="entry name" value="PFKB_KINASES_2"/>
    <property type="match status" value="1"/>
</dbReference>
<dbReference type="eggNOG" id="COG0524">
    <property type="taxonomic scope" value="Bacteria"/>
</dbReference>
<dbReference type="PANTHER" id="PTHR43085:SF57">
    <property type="entry name" value="CARBOHYDRATE KINASE PFKB DOMAIN-CONTAINING PROTEIN"/>
    <property type="match status" value="1"/>
</dbReference>
<dbReference type="EMBL" id="FUXK01000004">
    <property type="protein sequence ID" value="SJZ56773.1"/>
    <property type="molecule type" value="Genomic_DNA"/>
</dbReference>
<name>A0A1T4LQ16_9BACT</name>
<evidence type="ECO:0000256" key="2">
    <source>
        <dbReference type="ARBA" id="ARBA00022679"/>
    </source>
</evidence>
<gene>
    <name evidence="5" type="ORF">SAMN02745202_00485</name>
</gene>
<reference evidence="5 6" key="1">
    <citation type="submission" date="2017-02" db="EMBL/GenBank/DDBJ databases">
        <authorList>
            <person name="Peterson S.W."/>
        </authorList>
    </citation>
    <scope>NUCLEOTIDE SEQUENCE [LARGE SCALE GENOMIC DNA]</scope>
    <source>
        <strain evidence="5 6">ATCC 43324</strain>
    </source>
</reference>
<dbReference type="PANTHER" id="PTHR43085">
    <property type="entry name" value="HEXOKINASE FAMILY MEMBER"/>
    <property type="match status" value="1"/>
</dbReference>
<dbReference type="CDD" id="cd01167">
    <property type="entry name" value="bac_FRK"/>
    <property type="match status" value="1"/>
</dbReference>
<evidence type="ECO:0000256" key="1">
    <source>
        <dbReference type="ARBA" id="ARBA00010688"/>
    </source>
</evidence>
<dbReference type="Pfam" id="PF00294">
    <property type="entry name" value="PfkB"/>
    <property type="match status" value="1"/>
</dbReference>
<dbReference type="SUPFAM" id="SSF53613">
    <property type="entry name" value="Ribokinase-like"/>
    <property type="match status" value="1"/>
</dbReference>
<dbReference type="Gene3D" id="3.40.1190.20">
    <property type="match status" value="1"/>
</dbReference>
<proteinExistence type="inferred from homology"/>
<accession>A0A1T4LQ16</accession>
<protein>
    <submittedName>
        <fullName evidence="5">Fructokinase</fullName>
    </submittedName>
</protein>
<evidence type="ECO:0000256" key="3">
    <source>
        <dbReference type="ARBA" id="ARBA00022777"/>
    </source>
</evidence>